<dbReference type="InterPro" id="IPR006504">
    <property type="entry name" value="Tscrpt_reg_Spx/MgsR"/>
</dbReference>
<dbReference type="SUPFAM" id="SSF52833">
    <property type="entry name" value="Thioredoxin-like"/>
    <property type="match status" value="1"/>
</dbReference>
<evidence type="ECO:0000256" key="3">
    <source>
        <dbReference type="PROSITE-ProRule" id="PRU01282"/>
    </source>
</evidence>
<accession>G5KCG9</accession>
<dbReference type="RefSeq" id="WP_006738874.1">
    <property type="nucleotide sequence ID" value="NZ_AEUZ02000001.1"/>
</dbReference>
<dbReference type="PANTHER" id="PTHR30041">
    <property type="entry name" value="ARSENATE REDUCTASE"/>
    <property type="match status" value="1"/>
</dbReference>
<dbReference type="STRING" id="764291.STRUR_1708"/>
<name>G5KCG9_9STRE</name>
<dbReference type="NCBIfam" id="TIGR01617">
    <property type="entry name" value="arsC_related"/>
    <property type="match status" value="1"/>
</dbReference>
<reference evidence="4 5" key="1">
    <citation type="journal article" date="2014" name="Int. J. Syst. Evol. Microbiol.">
        <title>Phylogenomics and the dynamic genome evolution of the genus Streptococcus.</title>
        <authorList>
            <consortium name="The Broad Institute Genome Sequencing Platform"/>
            <person name="Richards V.P."/>
            <person name="Palmer S.R."/>
            <person name="Pavinski Bitar P.D."/>
            <person name="Qin X."/>
            <person name="Weinstock G.M."/>
            <person name="Highlander S.K."/>
            <person name="Town C.D."/>
            <person name="Burne R.A."/>
            <person name="Stanhope M.J."/>
        </authorList>
    </citation>
    <scope>NUCLEOTIDE SEQUENCE [LARGE SCALE GENOMIC DNA]</scope>
    <source>
        <strain evidence="4 5">2285-97</strain>
    </source>
</reference>
<comment type="caution">
    <text evidence="4">The sequence shown here is derived from an EMBL/GenBank/DDBJ whole genome shotgun (WGS) entry which is preliminary data.</text>
</comment>
<proteinExistence type="inferred from homology"/>
<evidence type="ECO:0000313" key="5">
    <source>
        <dbReference type="Proteomes" id="UP000005388"/>
    </source>
</evidence>
<sequence length="118" mass="13614">MITFYEYPKCSTCQRAKKELKQYVSNFETIDIKTNPPKDELLKTWMNQGDFTLKNFFNTSGNRYKSLGLKDKIDSLTIDQAADMLSKDGMLIKRPLLIKDGTLVQIGARKSYQTLFES</sequence>
<comment type="similarity">
    <text evidence="3">Belongs to the ArsC family.</text>
</comment>
<evidence type="ECO:0000313" key="4">
    <source>
        <dbReference type="EMBL" id="EHJ56103.1"/>
    </source>
</evidence>
<evidence type="ECO:0000256" key="2">
    <source>
        <dbReference type="ARBA" id="ARBA00023284"/>
    </source>
</evidence>
<dbReference type="Proteomes" id="UP000005388">
    <property type="component" value="Unassembled WGS sequence"/>
</dbReference>
<keyword evidence="1" id="KW-1015">Disulfide bond</keyword>
<dbReference type="CDD" id="cd03036">
    <property type="entry name" value="ArsC_like"/>
    <property type="match status" value="1"/>
</dbReference>
<dbReference type="AlphaFoldDB" id="G5KCG9"/>
<dbReference type="InterPro" id="IPR036249">
    <property type="entry name" value="Thioredoxin-like_sf"/>
</dbReference>
<dbReference type="PROSITE" id="PS51354">
    <property type="entry name" value="GLUTAREDOXIN_2"/>
    <property type="match status" value="1"/>
</dbReference>
<dbReference type="Pfam" id="PF03960">
    <property type="entry name" value="ArsC"/>
    <property type="match status" value="1"/>
</dbReference>
<dbReference type="eggNOG" id="COG1393">
    <property type="taxonomic scope" value="Bacteria"/>
</dbReference>
<organism evidence="4 5">
    <name type="scientific">Streptococcus urinalis 2285-97</name>
    <dbReference type="NCBI Taxonomy" id="764291"/>
    <lineage>
        <taxon>Bacteria</taxon>
        <taxon>Bacillati</taxon>
        <taxon>Bacillota</taxon>
        <taxon>Bacilli</taxon>
        <taxon>Lactobacillales</taxon>
        <taxon>Streptococcaceae</taxon>
        <taxon>Streptococcus</taxon>
    </lineage>
</organism>
<dbReference type="PANTHER" id="PTHR30041:SF8">
    <property type="entry name" value="PROTEIN YFFB"/>
    <property type="match status" value="1"/>
</dbReference>
<dbReference type="InterPro" id="IPR006660">
    <property type="entry name" value="Arsenate_reductase-like"/>
</dbReference>
<dbReference type="EMBL" id="AEUZ02000001">
    <property type="protein sequence ID" value="EHJ56103.1"/>
    <property type="molecule type" value="Genomic_DNA"/>
</dbReference>
<protein>
    <submittedName>
        <fullName evidence="4">Transcriptional regulator, Spx/MgsR family</fullName>
    </submittedName>
</protein>
<dbReference type="Gene3D" id="3.40.30.10">
    <property type="entry name" value="Glutaredoxin"/>
    <property type="match status" value="1"/>
</dbReference>
<keyword evidence="2" id="KW-0676">Redox-active center</keyword>
<gene>
    <name evidence="4" type="ORF">STRUR_1708</name>
</gene>
<evidence type="ECO:0000256" key="1">
    <source>
        <dbReference type="ARBA" id="ARBA00023157"/>
    </source>
</evidence>
<dbReference type="PROSITE" id="PS51353">
    <property type="entry name" value="ARSC"/>
    <property type="match status" value="1"/>
</dbReference>
<keyword evidence="5" id="KW-1185">Reference proteome</keyword>